<evidence type="ECO:0000313" key="2">
    <source>
        <dbReference type="EMBL" id="GAT68739.1"/>
    </source>
</evidence>
<evidence type="ECO:0000313" key="3">
    <source>
        <dbReference type="Proteomes" id="UP000077701"/>
    </source>
</evidence>
<proteinExistence type="predicted"/>
<dbReference type="STRING" id="161355.PS9374_04404"/>
<feature type="compositionally biased region" description="Polar residues" evidence="1">
    <location>
        <begin position="520"/>
        <end position="534"/>
    </location>
</feature>
<feature type="region of interest" description="Disordered" evidence="1">
    <location>
        <begin position="514"/>
        <end position="574"/>
    </location>
</feature>
<keyword evidence="3" id="KW-1185">Reference proteome</keyword>
<gene>
    <name evidence="2" type="ORF">PS9374_04404</name>
</gene>
<reference evidence="2 3" key="1">
    <citation type="journal article" date="2016" name="Genome Announc.">
        <title>Draft Genome Sequence of Planomonospora sphaerica JCM9374, a Rare Actinomycete.</title>
        <authorList>
            <person name="Dohra H."/>
            <person name="Suzuki T."/>
            <person name="Inoue Y."/>
            <person name="Kodani S."/>
        </authorList>
    </citation>
    <scope>NUCLEOTIDE SEQUENCE [LARGE SCALE GENOMIC DNA]</scope>
    <source>
        <strain evidence="2 3">JCM 9374</strain>
    </source>
</reference>
<name>A0A171DIL5_9ACTN</name>
<dbReference type="Proteomes" id="UP000077701">
    <property type="component" value="Unassembled WGS sequence"/>
</dbReference>
<dbReference type="OrthoDB" id="3453713at2"/>
<protein>
    <submittedName>
        <fullName evidence="2">Uncharacterized protein</fullName>
    </submittedName>
</protein>
<accession>A0A171DIL5</accession>
<evidence type="ECO:0000256" key="1">
    <source>
        <dbReference type="SAM" id="MobiDB-lite"/>
    </source>
</evidence>
<reference evidence="3" key="2">
    <citation type="submission" date="2016-04" db="EMBL/GenBank/DDBJ databases">
        <title>Planomonospora sphaerica JCM9374 whole genome shotgun sequence.</title>
        <authorList>
            <person name="Suzuki T."/>
            <person name="Dohra H."/>
            <person name="Kodani S."/>
        </authorList>
    </citation>
    <scope>NUCLEOTIDE SEQUENCE [LARGE SCALE GENOMIC DNA]</scope>
    <source>
        <strain evidence="3">JCM 9374</strain>
    </source>
</reference>
<dbReference type="AlphaFoldDB" id="A0A171DIL5"/>
<sequence length="574" mass="62677">MNATLGDFFAAAQQHMTAASYLSQPRLATGQCVAAIGAARQLSSITAQMWEFLSVPASTIQARERLFLGLADLSTVGHLRTADDLLQHSVEQMRHRAAERDDPLAMHLATAAQMLGIGLDLLRTHYSIDADGTRVARSDWARAIDSLDVQHALLHEITVHGLHLADVLERILPTVKRRRLPEAATVQAAIDQLRHLPDALPMVTAVQHRAGGHALLSTVPPRPSTAPVHPAEHTQPPEQLCQDIIDNAESLRALYTDPFYDGDDRDVLDIRQWQRIATGGAILSHTQLQLCHALSARALRLGARAGGHPQQLRAALADAHGLSERSVAAWRGVSRAWTELLTDVPVTARSTAEEHVEHLVIRMGRLLYANPRWTPARRDAAPAKEPADVAPSTETIAAISMAMYHVNETMAVVARTNLAHANEAMLAHDMLLLRSPRIAKRLRRTAPAPSVYQQARTVLASYRSLISDVMASSSVFGQAALLATPPERRSRLVGPIMDLQRRSDRRALARMFDDADKQQWPDQQALGITQTPQRSPAPRRSITDGGPQPGAAVPYTPPGNDGPAVDGPTWRARL</sequence>
<dbReference type="EMBL" id="BDCX01000011">
    <property type="protein sequence ID" value="GAT68739.1"/>
    <property type="molecule type" value="Genomic_DNA"/>
</dbReference>
<dbReference type="RefSeq" id="WP_068899552.1">
    <property type="nucleotide sequence ID" value="NZ_BDCX01000011.1"/>
</dbReference>
<comment type="caution">
    <text evidence="2">The sequence shown here is derived from an EMBL/GenBank/DDBJ whole genome shotgun (WGS) entry which is preliminary data.</text>
</comment>
<organism evidence="2 3">
    <name type="scientific">Planomonospora sphaerica</name>
    <dbReference type="NCBI Taxonomy" id="161355"/>
    <lineage>
        <taxon>Bacteria</taxon>
        <taxon>Bacillati</taxon>
        <taxon>Actinomycetota</taxon>
        <taxon>Actinomycetes</taxon>
        <taxon>Streptosporangiales</taxon>
        <taxon>Streptosporangiaceae</taxon>
        <taxon>Planomonospora</taxon>
    </lineage>
</organism>